<dbReference type="InParanoid" id="A0A1Z5KCF8"/>
<dbReference type="InterPro" id="IPR015414">
    <property type="entry name" value="TMEM64"/>
</dbReference>
<evidence type="ECO:0000256" key="5">
    <source>
        <dbReference type="ARBA" id="ARBA00023136"/>
    </source>
</evidence>
<feature type="transmembrane region" description="Helical" evidence="6">
    <location>
        <begin position="269"/>
        <end position="290"/>
    </location>
</feature>
<evidence type="ECO:0000256" key="4">
    <source>
        <dbReference type="ARBA" id="ARBA00022989"/>
    </source>
</evidence>
<accession>A0A1Z5KCF8</accession>
<evidence type="ECO:0000256" key="6">
    <source>
        <dbReference type="SAM" id="Phobius"/>
    </source>
</evidence>
<dbReference type="EMBL" id="BDSP01000204">
    <property type="protein sequence ID" value="GAX23835.1"/>
    <property type="molecule type" value="Genomic_DNA"/>
</dbReference>
<evidence type="ECO:0000256" key="7">
    <source>
        <dbReference type="SAM" id="SignalP"/>
    </source>
</evidence>
<comment type="caution">
    <text evidence="8">The sequence shown here is derived from an EMBL/GenBank/DDBJ whole genome shotgun (WGS) entry which is preliminary data.</text>
</comment>
<comment type="subcellular location">
    <subcellularLocation>
        <location evidence="1">Cell membrane</location>
        <topology evidence="1">Multi-pass membrane protein</topology>
    </subcellularLocation>
</comment>
<keyword evidence="2" id="KW-1003">Cell membrane</keyword>
<feature type="signal peptide" evidence="7">
    <location>
        <begin position="1"/>
        <end position="24"/>
    </location>
</feature>
<dbReference type="OrthoDB" id="166803at2759"/>
<keyword evidence="7" id="KW-0732">Signal</keyword>
<reference evidence="8 9" key="1">
    <citation type="journal article" date="2015" name="Plant Cell">
        <title>Oil accumulation by the oleaginous diatom Fistulifera solaris as revealed by the genome and transcriptome.</title>
        <authorList>
            <person name="Tanaka T."/>
            <person name="Maeda Y."/>
            <person name="Veluchamy A."/>
            <person name="Tanaka M."/>
            <person name="Abida H."/>
            <person name="Marechal E."/>
            <person name="Bowler C."/>
            <person name="Muto M."/>
            <person name="Sunaga Y."/>
            <person name="Tanaka M."/>
            <person name="Yoshino T."/>
            <person name="Taniguchi T."/>
            <person name="Fukuda Y."/>
            <person name="Nemoto M."/>
            <person name="Matsumoto M."/>
            <person name="Wong P.S."/>
            <person name="Aburatani S."/>
            <person name="Fujibuchi W."/>
        </authorList>
    </citation>
    <scope>NUCLEOTIDE SEQUENCE [LARGE SCALE GENOMIC DNA]</scope>
    <source>
        <strain evidence="8 9">JPCC DA0580</strain>
    </source>
</reference>
<evidence type="ECO:0000256" key="2">
    <source>
        <dbReference type="ARBA" id="ARBA00022475"/>
    </source>
</evidence>
<gene>
    <name evidence="8" type="ORF">FisN_20Hh037</name>
</gene>
<keyword evidence="3 6" id="KW-0812">Transmembrane</keyword>
<protein>
    <submittedName>
        <fullName evidence="8">Uncharacterized protein</fullName>
    </submittedName>
</protein>
<evidence type="ECO:0000256" key="3">
    <source>
        <dbReference type="ARBA" id="ARBA00022692"/>
    </source>
</evidence>
<organism evidence="8 9">
    <name type="scientific">Fistulifera solaris</name>
    <name type="common">Oleaginous diatom</name>
    <dbReference type="NCBI Taxonomy" id="1519565"/>
    <lineage>
        <taxon>Eukaryota</taxon>
        <taxon>Sar</taxon>
        <taxon>Stramenopiles</taxon>
        <taxon>Ochrophyta</taxon>
        <taxon>Bacillariophyta</taxon>
        <taxon>Bacillariophyceae</taxon>
        <taxon>Bacillariophycidae</taxon>
        <taxon>Naviculales</taxon>
        <taxon>Naviculaceae</taxon>
        <taxon>Fistulifera</taxon>
    </lineage>
</organism>
<dbReference type="GO" id="GO:0005886">
    <property type="term" value="C:plasma membrane"/>
    <property type="evidence" value="ECO:0007669"/>
    <property type="project" value="UniProtKB-SubCell"/>
</dbReference>
<evidence type="ECO:0000313" key="8">
    <source>
        <dbReference type="EMBL" id="GAX23835.1"/>
    </source>
</evidence>
<dbReference type="PANTHER" id="PTHR12677">
    <property type="entry name" value="GOLGI APPARATUS MEMBRANE PROTEIN TVP38-RELATED"/>
    <property type="match status" value="1"/>
</dbReference>
<feature type="transmembrane region" description="Helical" evidence="6">
    <location>
        <begin position="302"/>
        <end position="327"/>
    </location>
</feature>
<dbReference type="Proteomes" id="UP000198406">
    <property type="component" value="Unassembled WGS sequence"/>
</dbReference>
<evidence type="ECO:0000256" key="1">
    <source>
        <dbReference type="ARBA" id="ARBA00004651"/>
    </source>
</evidence>
<feature type="chain" id="PRO_5013323617" evidence="7">
    <location>
        <begin position="25"/>
        <end position="350"/>
    </location>
</feature>
<dbReference type="PANTHER" id="PTHR12677:SF59">
    <property type="entry name" value="GOLGI APPARATUS MEMBRANE PROTEIN TVP38-RELATED"/>
    <property type="match status" value="1"/>
</dbReference>
<keyword evidence="5 6" id="KW-0472">Membrane</keyword>
<evidence type="ECO:0000313" key="9">
    <source>
        <dbReference type="Proteomes" id="UP000198406"/>
    </source>
</evidence>
<name>A0A1Z5KCF8_FISSO</name>
<sequence length="350" mass="38339">MMILRLGLFLILGRYHSCSPFVQAFRVHRSSVVPLYHFRGGAVNAPPVSQKAAHNTTTKDAIITTTTTTTAKTTTIRTTKAGATRRSLWTIGSLAALSLVLFQQRSFWLPLINKDLILQRTLELLEPLQSNRLGWLYYSCGLALWEFCGLSTIPVETAAGMVLGWKAVGASLLGKFTGAMLAFGIGRCWLYQHVATQLQHNEIFQLINRASSSGSAPSIVTTSSHSPFKSKTTTLHPHSPLLTAFLMKFSCFPEMIKNFGSSLLPVIQWWMFAAATLIHGGTFTVLWTWLGHQTSTGSAGSSSTTIALSTAAFMGVVVTPLVMAWWIQDLKKWAESNSNTKPLSSATNIR</sequence>
<proteinExistence type="predicted"/>
<keyword evidence="9" id="KW-1185">Reference proteome</keyword>
<keyword evidence="4 6" id="KW-1133">Transmembrane helix</keyword>
<dbReference type="AlphaFoldDB" id="A0A1Z5KCF8"/>